<protein>
    <submittedName>
        <fullName evidence="2">Putative general secretion pathway protein M</fullName>
    </submittedName>
</protein>
<name>M4ZN34_9BRAD</name>
<gene>
    <name evidence="2" type="ORF">S58_15970</name>
</gene>
<evidence type="ECO:0000313" key="3">
    <source>
        <dbReference type="Proteomes" id="UP000011841"/>
    </source>
</evidence>
<proteinExistence type="predicted"/>
<dbReference type="InterPro" id="IPR034756">
    <property type="entry name" value="T2SSM_b"/>
</dbReference>
<keyword evidence="1" id="KW-0472">Membrane</keyword>
<dbReference type="Proteomes" id="UP000011841">
    <property type="component" value="Chromosome"/>
</dbReference>
<dbReference type="STRING" id="1245469.S58_15970"/>
<dbReference type="OrthoDB" id="8228433at2"/>
<reference evidence="2 3" key="1">
    <citation type="journal article" date="2013" name="Appl. Environ. Microbiol.">
        <title>Genome analysis suggests that the soil oligotrophic bacterium Agromonas oligotrophica (Bradyrhizobium oligotrophicum) is a nitrogen-fixing symbiont of Aeschynomene indica.</title>
        <authorList>
            <person name="Okubo T."/>
            <person name="Fukushima S."/>
            <person name="Itakura M."/>
            <person name="Oshima K."/>
            <person name="Longtonglang A."/>
            <person name="Teaumroong N."/>
            <person name="Mitsui H."/>
            <person name="Hattori M."/>
            <person name="Hattori R."/>
            <person name="Hattori T."/>
            <person name="Minamisawa K."/>
        </authorList>
    </citation>
    <scope>NUCLEOTIDE SEQUENCE [LARGE SCALE GENOMIC DNA]</scope>
    <source>
        <strain evidence="2 3">S58</strain>
    </source>
</reference>
<dbReference type="HOGENOM" id="CLU_1406370_0_0_5"/>
<organism evidence="2 3">
    <name type="scientific">Bradyrhizobium oligotrophicum S58</name>
    <dbReference type="NCBI Taxonomy" id="1245469"/>
    <lineage>
        <taxon>Bacteria</taxon>
        <taxon>Pseudomonadati</taxon>
        <taxon>Pseudomonadota</taxon>
        <taxon>Alphaproteobacteria</taxon>
        <taxon>Hyphomicrobiales</taxon>
        <taxon>Nitrobacteraceae</taxon>
        <taxon>Bradyrhizobium</taxon>
    </lineage>
</organism>
<dbReference type="Pfam" id="PF10741">
    <property type="entry name" value="T2SSM_b"/>
    <property type="match status" value="1"/>
</dbReference>
<dbReference type="KEGG" id="aol:S58_15970"/>
<dbReference type="AlphaFoldDB" id="M4ZN34"/>
<dbReference type="eggNOG" id="ENOG5032UVX">
    <property type="taxonomic scope" value="Bacteria"/>
</dbReference>
<evidence type="ECO:0000313" key="2">
    <source>
        <dbReference type="EMBL" id="BAM87605.1"/>
    </source>
</evidence>
<dbReference type="RefSeq" id="WP_015664734.1">
    <property type="nucleotide sequence ID" value="NC_020453.1"/>
</dbReference>
<dbReference type="GeneID" id="301815535"/>
<accession>M4ZN34</accession>
<feature type="transmembrane region" description="Helical" evidence="1">
    <location>
        <begin position="12"/>
        <end position="34"/>
    </location>
</feature>
<dbReference type="PATRIC" id="fig|1245469.3.peg.1639"/>
<sequence length="185" mass="19040">MTVKKLFAGRPASPPIAACVYAGLLLVLIAATALPVKGMLDQRAEVGSLAETLRLLDAHAMAAARRDGSADASMAGSAFLEGATVTVAGAALLQRVGSAVTDHGGSVSSSQLDLQGPRAKDGYINVIANFEVGQPDLQPILYDLEAGMPCLFVDELIVEASSPVATPGGKLRVLMTVSGQWQAPR</sequence>
<keyword evidence="1" id="KW-0812">Transmembrane</keyword>
<dbReference type="EMBL" id="AP012603">
    <property type="protein sequence ID" value="BAM87605.1"/>
    <property type="molecule type" value="Genomic_DNA"/>
</dbReference>
<keyword evidence="3" id="KW-1185">Reference proteome</keyword>
<evidence type="ECO:0000256" key="1">
    <source>
        <dbReference type="SAM" id="Phobius"/>
    </source>
</evidence>
<dbReference type="NCBIfam" id="NF040576">
    <property type="entry name" value="T2SS_GspM_XpsM"/>
    <property type="match status" value="1"/>
</dbReference>
<keyword evidence="1" id="KW-1133">Transmembrane helix</keyword>